<dbReference type="WBParaSite" id="TASK_0001027501-mRNA-1">
    <property type="protein sequence ID" value="TASK_0001027501-mRNA-1"/>
    <property type="gene ID" value="TASK_0001027501"/>
</dbReference>
<dbReference type="Proteomes" id="UP000282613">
    <property type="component" value="Unassembled WGS sequence"/>
</dbReference>
<organism evidence="3">
    <name type="scientific">Taenia asiatica</name>
    <name type="common">Asian tapeworm</name>
    <dbReference type="NCBI Taxonomy" id="60517"/>
    <lineage>
        <taxon>Eukaryota</taxon>
        <taxon>Metazoa</taxon>
        <taxon>Spiralia</taxon>
        <taxon>Lophotrochozoa</taxon>
        <taxon>Platyhelminthes</taxon>
        <taxon>Cestoda</taxon>
        <taxon>Eucestoda</taxon>
        <taxon>Cyclophyllidea</taxon>
        <taxon>Taeniidae</taxon>
        <taxon>Taenia</taxon>
    </lineage>
</organism>
<keyword evidence="2" id="KW-1185">Reference proteome</keyword>
<protein>
    <submittedName>
        <fullName evidence="3">NR LBD domain-containing protein</fullName>
    </submittedName>
</protein>
<reference evidence="3" key="1">
    <citation type="submission" date="2017-02" db="UniProtKB">
        <authorList>
            <consortium name="WormBaseParasite"/>
        </authorList>
    </citation>
    <scope>IDENTIFICATION</scope>
</reference>
<reference evidence="1 2" key="2">
    <citation type="submission" date="2018-11" db="EMBL/GenBank/DDBJ databases">
        <authorList>
            <consortium name="Pathogen Informatics"/>
        </authorList>
    </citation>
    <scope>NUCLEOTIDE SEQUENCE [LARGE SCALE GENOMIC DNA]</scope>
</reference>
<proteinExistence type="predicted"/>
<evidence type="ECO:0000313" key="3">
    <source>
        <dbReference type="WBParaSite" id="TASK_0001027501-mRNA-1"/>
    </source>
</evidence>
<dbReference type="OrthoDB" id="6317021at2759"/>
<dbReference type="STRING" id="60517.A0A0R3WHD2"/>
<sequence>MTLAIAKKPSFCSALPPVEGGIQMCIRSLSASSLYIDRCFRNVEFIGSPPHEFEKQMTDVLSGKNDILERSIALKDPNIISVTVQAMCAQIRGFVKSNLAQSLPDAADQKRNKIAQSKLVEATSVLPQLLDHSSFKNVFNLAHRFTNIGFYLLEGMRHQHEKPTPSLMDVRTQDLDYETDIEADRELMSSRIFPTCSLQSD</sequence>
<gene>
    <name evidence="1" type="ORF">TASK_LOCUS10276</name>
</gene>
<evidence type="ECO:0000313" key="1">
    <source>
        <dbReference type="EMBL" id="VDK50813.1"/>
    </source>
</evidence>
<dbReference type="EMBL" id="UYRS01021896">
    <property type="protein sequence ID" value="VDK50813.1"/>
    <property type="molecule type" value="Genomic_DNA"/>
</dbReference>
<name>A0A0R3WHD2_TAEAS</name>
<evidence type="ECO:0000313" key="2">
    <source>
        <dbReference type="Proteomes" id="UP000282613"/>
    </source>
</evidence>
<dbReference type="AlphaFoldDB" id="A0A0R3WHD2"/>
<accession>A0A0R3WHD2</accession>